<feature type="signal peptide" evidence="2">
    <location>
        <begin position="1"/>
        <end position="23"/>
    </location>
</feature>
<reference evidence="3 4" key="1">
    <citation type="submission" date="2020-01" db="EMBL/GenBank/DDBJ databases">
        <title>Spongiivirga citrea KCTC 32990T.</title>
        <authorList>
            <person name="Wang G."/>
        </authorList>
    </citation>
    <scope>NUCLEOTIDE SEQUENCE [LARGE SCALE GENOMIC DNA]</scope>
    <source>
        <strain evidence="3 4">KCTC 32990</strain>
    </source>
</reference>
<feature type="region of interest" description="Disordered" evidence="1">
    <location>
        <begin position="219"/>
        <end position="243"/>
    </location>
</feature>
<evidence type="ECO:0000313" key="4">
    <source>
        <dbReference type="Proteomes" id="UP000474296"/>
    </source>
</evidence>
<keyword evidence="4" id="KW-1185">Reference proteome</keyword>
<dbReference type="RefSeq" id="WP_164030292.1">
    <property type="nucleotide sequence ID" value="NZ_JAABOQ010000002.1"/>
</dbReference>
<name>A0A6M0CFX1_9FLAO</name>
<gene>
    <name evidence="3" type="ORF">GWK10_06165</name>
</gene>
<feature type="chain" id="PRO_5027030657" evidence="2">
    <location>
        <begin position="24"/>
        <end position="243"/>
    </location>
</feature>
<protein>
    <submittedName>
        <fullName evidence="3">Uncharacterized protein</fullName>
    </submittedName>
</protein>
<dbReference type="AlphaFoldDB" id="A0A6M0CFX1"/>
<proteinExistence type="predicted"/>
<dbReference type="EMBL" id="JAABOQ010000002">
    <property type="protein sequence ID" value="NER16786.1"/>
    <property type="molecule type" value="Genomic_DNA"/>
</dbReference>
<keyword evidence="2" id="KW-0732">Signal</keyword>
<accession>A0A6M0CFX1</accession>
<evidence type="ECO:0000256" key="2">
    <source>
        <dbReference type="SAM" id="SignalP"/>
    </source>
</evidence>
<feature type="compositionally biased region" description="Basic residues" evidence="1">
    <location>
        <begin position="225"/>
        <end position="234"/>
    </location>
</feature>
<sequence length="243" mass="27892">MKRREMLFYTILATFFVATTSIAQQQKSAQNAIFLGTVVQQKGMVFNKSIEASAVVNWIEKQPLSVTVTDFTQKSYALYKKAIRDQGKTVFFEYHDSIAEKPTYLTLKLADKVGIIEQLEQSQNKKLLHYIENSEDNELVNEVNILVQQPMYDQIVYAQKVYLHTTKNGLLALQLQNGKTTQSITSNQFQVFGFETACLCWKLGEREDVIVVDLAAKSSSCPKGTKSHPRKLKRKKEERYDRF</sequence>
<comment type="caution">
    <text evidence="3">The sequence shown here is derived from an EMBL/GenBank/DDBJ whole genome shotgun (WGS) entry which is preliminary data.</text>
</comment>
<evidence type="ECO:0000313" key="3">
    <source>
        <dbReference type="EMBL" id="NER16786.1"/>
    </source>
</evidence>
<dbReference type="Proteomes" id="UP000474296">
    <property type="component" value="Unassembled WGS sequence"/>
</dbReference>
<organism evidence="3 4">
    <name type="scientific">Spongiivirga citrea</name>
    <dbReference type="NCBI Taxonomy" id="1481457"/>
    <lineage>
        <taxon>Bacteria</taxon>
        <taxon>Pseudomonadati</taxon>
        <taxon>Bacteroidota</taxon>
        <taxon>Flavobacteriia</taxon>
        <taxon>Flavobacteriales</taxon>
        <taxon>Flavobacteriaceae</taxon>
        <taxon>Spongiivirga</taxon>
    </lineage>
</organism>
<evidence type="ECO:0000256" key="1">
    <source>
        <dbReference type="SAM" id="MobiDB-lite"/>
    </source>
</evidence>